<dbReference type="KEGG" id="pbap:Pla133_29180"/>
<gene>
    <name evidence="1" type="ORF">Pla133_29180</name>
</gene>
<reference evidence="1 2" key="1">
    <citation type="submission" date="2019-02" db="EMBL/GenBank/DDBJ databases">
        <title>Deep-cultivation of Planctomycetes and their phenomic and genomic characterization uncovers novel biology.</title>
        <authorList>
            <person name="Wiegand S."/>
            <person name="Jogler M."/>
            <person name="Boedeker C."/>
            <person name="Pinto D."/>
            <person name="Vollmers J."/>
            <person name="Rivas-Marin E."/>
            <person name="Kohn T."/>
            <person name="Peeters S.H."/>
            <person name="Heuer A."/>
            <person name="Rast P."/>
            <person name="Oberbeckmann S."/>
            <person name="Bunk B."/>
            <person name="Jeske O."/>
            <person name="Meyerdierks A."/>
            <person name="Storesund J.E."/>
            <person name="Kallscheuer N."/>
            <person name="Luecker S."/>
            <person name="Lage O.M."/>
            <person name="Pohl T."/>
            <person name="Merkel B.J."/>
            <person name="Hornburger P."/>
            <person name="Mueller R.-W."/>
            <person name="Bruemmer F."/>
            <person name="Labrenz M."/>
            <person name="Spormann A.M."/>
            <person name="Op den Camp H."/>
            <person name="Overmann J."/>
            <person name="Amann R."/>
            <person name="Jetten M.S.M."/>
            <person name="Mascher T."/>
            <person name="Medema M.H."/>
            <person name="Devos D.P."/>
            <person name="Kaster A.-K."/>
            <person name="Ovreas L."/>
            <person name="Rohde M."/>
            <person name="Galperin M.Y."/>
            <person name="Jogler C."/>
        </authorList>
    </citation>
    <scope>NUCLEOTIDE SEQUENCE [LARGE SCALE GENOMIC DNA]</scope>
    <source>
        <strain evidence="1 2">Pla133</strain>
    </source>
</reference>
<dbReference type="AlphaFoldDB" id="A0A518BLH8"/>
<dbReference type="Proteomes" id="UP000316921">
    <property type="component" value="Chromosome"/>
</dbReference>
<protein>
    <submittedName>
        <fullName evidence="1">Uncharacterized protein</fullName>
    </submittedName>
</protein>
<proteinExistence type="predicted"/>
<keyword evidence="2" id="KW-1185">Reference proteome</keyword>
<evidence type="ECO:0000313" key="2">
    <source>
        <dbReference type="Proteomes" id="UP000316921"/>
    </source>
</evidence>
<organism evidence="1 2">
    <name type="scientific">Engelhardtia mirabilis</name>
    <dbReference type="NCBI Taxonomy" id="2528011"/>
    <lineage>
        <taxon>Bacteria</taxon>
        <taxon>Pseudomonadati</taxon>
        <taxon>Planctomycetota</taxon>
        <taxon>Planctomycetia</taxon>
        <taxon>Planctomycetia incertae sedis</taxon>
        <taxon>Engelhardtia</taxon>
    </lineage>
</organism>
<dbReference type="EMBL" id="CP036287">
    <property type="protein sequence ID" value="QDU67829.1"/>
    <property type="molecule type" value="Genomic_DNA"/>
</dbReference>
<sequence length="311" mass="33187">MRASILIAALAGLLVAGIDFVLRAADLPDVAVRDRPPILVAGDLRGGTALVQTLPVNGQRLRRVEIAVRPGAPLGTELGTLYVEGTAGAPARARGRLVQGSYRGSAHLRFDFDSPQLDGSGSLRLGLSCPDEAALVPWLRARGVTGTRWDFGRKPLGPGELWRAVRPDLDRLSGFAIPMANLPADAGPVVLEVYAIPLEPEGRAWTRQPILSSLGLEGSDPGKHLRRVVLELPPPTIAGHLLLRFEPIELSRNHLFALRLSLPPGATTVGDVDGFGFVTLHGDPSELAGWSTTRGGRSLGPAELHTWVWTD</sequence>
<accession>A0A518BLH8</accession>
<name>A0A518BLH8_9BACT</name>
<dbReference type="RefSeq" id="WP_145066337.1">
    <property type="nucleotide sequence ID" value="NZ_CP036287.1"/>
</dbReference>
<evidence type="ECO:0000313" key="1">
    <source>
        <dbReference type="EMBL" id="QDU67829.1"/>
    </source>
</evidence>